<evidence type="ECO:0000313" key="3">
    <source>
        <dbReference type="Proteomes" id="UP000092573"/>
    </source>
</evidence>
<dbReference type="Proteomes" id="UP000092573">
    <property type="component" value="Chromosome"/>
</dbReference>
<keyword evidence="1" id="KW-0472">Membrane</keyword>
<dbReference type="STRING" id="1462996.AWM70_01580"/>
<keyword evidence="3" id="KW-1185">Reference proteome</keyword>
<dbReference type="EMBL" id="CP014167">
    <property type="protein sequence ID" value="ANS73433.1"/>
    <property type="molecule type" value="Genomic_DNA"/>
</dbReference>
<feature type="transmembrane region" description="Helical" evidence="1">
    <location>
        <begin position="6"/>
        <end position="24"/>
    </location>
</feature>
<sequence>MIYAKMMIYLIINFMCSWIFLLLFDRPFYRANGMHKERTLSSVLGFILLGINFLLFLGYILLILLV</sequence>
<evidence type="ECO:0000256" key="1">
    <source>
        <dbReference type="SAM" id="Phobius"/>
    </source>
</evidence>
<dbReference type="AlphaFoldDB" id="A0A1B1MW75"/>
<name>A0A1B1MW75_9BACL</name>
<dbReference type="RefSeq" id="WP_068693769.1">
    <property type="nucleotide sequence ID" value="NZ_CP014167.1"/>
</dbReference>
<proteinExistence type="predicted"/>
<keyword evidence="1" id="KW-0812">Transmembrane</keyword>
<protein>
    <submittedName>
        <fullName evidence="2">Uncharacterized protein</fullName>
    </submittedName>
</protein>
<evidence type="ECO:0000313" key="2">
    <source>
        <dbReference type="EMBL" id="ANS73433.1"/>
    </source>
</evidence>
<gene>
    <name evidence="2" type="ORF">AWM70_01580</name>
</gene>
<reference evidence="2 3" key="1">
    <citation type="submission" date="2016-01" db="EMBL/GenBank/DDBJ databases">
        <title>Complete Genome Sequence of Paenibacillus yonginensis DCY84, a novel Plant Growth-Promoting Bacteria with Elicitation of Induced Systemic Resistance.</title>
        <authorList>
            <person name="Kim Y.J."/>
            <person name="Yang D.C."/>
            <person name="Sukweenadhi J."/>
        </authorList>
    </citation>
    <scope>NUCLEOTIDE SEQUENCE [LARGE SCALE GENOMIC DNA]</scope>
    <source>
        <strain evidence="2 3">DCY84</strain>
    </source>
</reference>
<keyword evidence="1" id="KW-1133">Transmembrane helix</keyword>
<accession>A0A1B1MW75</accession>
<dbReference type="NCBIfam" id="NF042414">
    <property type="entry name" value="CLC_0170_fam"/>
    <property type="match status" value="1"/>
</dbReference>
<feature type="transmembrane region" description="Helical" evidence="1">
    <location>
        <begin position="44"/>
        <end position="65"/>
    </location>
</feature>
<organism evidence="2 3">
    <name type="scientific">Paenibacillus yonginensis</name>
    <dbReference type="NCBI Taxonomy" id="1462996"/>
    <lineage>
        <taxon>Bacteria</taxon>
        <taxon>Bacillati</taxon>
        <taxon>Bacillota</taxon>
        <taxon>Bacilli</taxon>
        <taxon>Bacillales</taxon>
        <taxon>Paenibacillaceae</taxon>
        <taxon>Paenibacillus</taxon>
    </lineage>
</organism>
<dbReference type="KEGG" id="pyg:AWM70_01580"/>
<dbReference type="InterPro" id="IPR049971">
    <property type="entry name" value="CLC_0170-like"/>
</dbReference>